<dbReference type="EMBL" id="QNVT01000001">
    <property type="protein sequence ID" value="REC64095.1"/>
    <property type="molecule type" value="Genomic_DNA"/>
</dbReference>
<dbReference type="AlphaFoldDB" id="A0A3D9CE21"/>
<comment type="caution">
    <text evidence="1">The sequence shown here is derived from an EMBL/GenBank/DDBJ whole genome shotgun (WGS) entry which is preliminary data.</text>
</comment>
<name>A0A3D9CE21_9FLAO</name>
<sequence length="61" mass="7005">MSVLHINTTEGELRTRDGETLNYRIYSDGGVKIEGENMREDFSSLIDANEYIKLNNIKIIN</sequence>
<accession>A0A3D9CE21</accession>
<proteinExistence type="predicted"/>
<evidence type="ECO:0000313" key="2">
    <source>
        <dbReference type="Proteomes" id="UP000256686"/>
    </source>
</evidence>
<organism evidence="1 2">
    <name type="scientific">Chryseobacterium pennae</name>
    <dbReference type="NCBI Taxonomy" id="2258962"/>
    <lineage>
        <taxon>Bacteria</taxon>
        <taxon>Pseudomonadati</taxon>
        <taxon>Bacteroidota</taxon>
        <taxon>Flavobacteriia</taxon>
        <taxon>Flavobacteriales</taxon>
        <taxon>Weeksellaceae</taxon>
        <taxon>Chryseobacterium group</taxon>
        <taxon>Chryseobacterium</taxon>
    </lineage>
</organism>
<dbReference type="Proteomes" id="UP000256686">
    <property type="component" value="Unassembled WGS sequence"/>
</dbReference>
<evidence type="ECO:0000313" key="1">
    <source>
        <dbReference type="EMBL" id="REC64095.1"/>
    </source>
</evidence>
<reference evidence="2" key="1">
    <citation type="submission" date="2018-06" db="EMBL/GenBank/DDBJ databases">
        <authorList>
            <person name="Lum Nde A."/>
            <person name="Hugo C."/>
        </authorList>
    </citation>
    <scope>NUCLEOTIDE SEQUENCE [LARGE SCALE GENOMIC DNA]</scope>
    <source>
        <strain evidence="2">1_F178</strain>
    </source>
</reference>
<gene>
    <name evidence="1" type="ORF">DRF65_00525</name>
</gene>
<protein>
    <submittedName>
        <fullName evidence="1">Uncharacterized protein</fullName>
    </submittedName>
</protein>
<keyword evidence="2" id="KW-1185">Reference proteome</keyword>